<dbReference type="EMBL" id="FTNE01000001">
    <property type="protein sequence ID" value="SIQ08131.1"/>
    <property type="molecule type" value="Genomic_DNA"/>
</dbReference>
<keyword evidence="4" id="KW-1185">Reference proteome</keyword>
<feature type="transmembrane region" description="Helical" evidence="2">
    <location>
        <begin position="37"/>
        <end position="62"/>
    </location>
</feature>
<keyword evidence="2" id="KW-1133">Transmembrane helix</keyword>
<feature type="compositionally biased region" description="Basic and acidic residues" evidence="1">
    <location>
        <begin position="1"/>
        <end position="12"/>
    </location>
</feature>
<evidence type="ECO:0000256" key="1">
    <source>
        <dbReference type="SAM" id="MobiDB-lite"/>
    </source>
</evidence>
<evidence type="ECO:0000313" key="3">
    <source>
        <dbReference type="EMBL" id="SIQ08131.1"/>
    </source>
</evidence>
<dbReference type="RefSeq" id="WP_029312422.1">
    <property type="nucleotide sequence ID" value="NZ_FTNE01000001.1"/>
</dbReference>
<name>A0A8G2FEX9_ACIRU</name>
<gene>
    <name evidence="3" type="ORF">SAMN05421828_101196</name>
</gene>
<reference evidence="3 4" key="1">
    <citation type="submission" date="2017-01" db="EMBL/GenBank/DDBJ databases">
        <authorList>
            <person name="Varghese N."/>
            <person name="Submissions S."/>
        </authorList>
    </citation>
    <scope>NUCLEOTIDE SEQUENCE [LARGE SCALE GENOMIC DNA]</scope>
    <source>
        <strain evidence="3 4">ATCC 35905</strain>
    </source>
</reference>
<dbReference type="Proteomes" id="UP000186308">
    <property type="component" value="Unassembled WGS sequence"/>
</dbReference>
<proteinExistence type="predicted"/>
<evidence type="ECO:0000256" key="2">
    <source>
        <dbReference type="SAM" id="Phobius"/>
    </source>
</evidence>
<accession>A0A8G2FEX9</accession>
<comment type="caution">
    <text evidence="3">The sequence shown here is derived from an EMBL/GenBank/DDBJ whole genome shotgun (WGS) entry which is preliminary data.</text>
</comment>
<sequence length="86" mass="8694">MTEKLIKQRKPAEPPSAPALPGLISAPPRRERTTGRAALIIGPAIGFALAASLAISFALALAGGAGQAALGSTHDHGKARMAVFVL</sequence>
<feature type="region of interest" description="Disordered" evidence="1">
    <location>
        <begin position="1"/>
        <end position="28"/>
    </location>
</feature>
<keyword evidence="2" id="KW-0472">Membrane</keyword>
<keyword evidence="2" id="KW-0812">Transmembrane</keyword>
<evidence type="ECO:0000313" key="4">
    <source>
        <dbReference type="Proteomes" id="UP000186308"/>
    </source>
</evidence>
<protein>
    <submittedName>
        <fullName evidence="3">Uncharacterized protein</fullName>
    </submittedName>
</protein>
<organism evidence="3 4">
    <name type="scientific">Acidiphilium rubrum</name>
    <dbReference type="NCBI Taxonomy" id="526"/>
    <lineage>
        <taxon>Bacteria</taxon>
        <taxon>Pseudomonadati</taxon>
        <taxon>Pseudomonadota</taxon>
        <taxon>Alphaproteobacteria</taxon>
        <taxon>Acetobacterales</taxon>
        <taxon>Acidocellaceae</taxon>
        <taxon>Acidiphilium</taxon>
    </lineage>
</organism>
<dbReference type="AlphaFoldDB" id="A0A8G2FEX9"/>